<dbReference type="SUPFAM" id="SSF52540">
    <property type="entry name" value="P-loop containing nucleoside triphosphate hydrolases"/>
    <property type="match status" value="1"/>
</dbReference>
<organism evidence="1 3">
    <name type="scientific">Agathobacter rectalis</name>
    <dbReference type="NCBI Taxonomy" id="39491"/>
    <lineage>
        <taxon>Bacteria</taxon>
        <taxon>Bacillati</taxon>
        <taxon>Bacillota</taxon>
        <taxon>Clostridia</taxon>
        <taxon>Lachnospirales</taxon>
        <taxon>Lachnospiraceae</taxon>
        <taxon>Agathobacter</taxon>
    </lineage>
</organism>
<dbReference type="Proteomes" id="UP000286181">
    <property type="component" value="Unassembled WGS sequence"/>
</dbReference>
<dbReference type="EMBL" id="QRXR01000017">
    <property type="protein sequence ID" value="RGU22569.1"/>
    <property type="molecule type" value="Genomic_DNA"/>
</dbReference>
<dbReference type="Gene3D" id="3.40.50.300">
    <property type="entry name" value="P-loop containing nucleotide triphosphate hydrolases"/>
    <property type="match status" value="1"/>
</dbReference>
<evidence type="ECO:0000313" key="1">
    <source>
        <dbReference type="EMBL" id="RGU22569.1"/>
    </source>
</evidence>
<comment type="caution">
    <text evidence="1">The sequence shown here is derived from an EMBL/GenBank/DDBJ whole genome shotgun (WGS) entry which is preliminary data.</text>
</comment>
<reference evidence="3 4" key="1">
    <citation type="submission" date="2018-08" db="EMBL/GenBank/DDBJ databases">
        <title>A genome reference for cultivated species of the human gut microbiota.</title>
        <authorList>
            <person name="Zou Y."/>
            <person name="Xue W."/>
            <person name="Luo G."/>
        </authorList>
    </citation>
    <scope>NUCLEOTIDE SEQUENCE [LARGE SCALE GENOMIC DNA]</scope>
    <source>
        <strain evidence="1 3">AF17-27</strain>
        <strain evidence="2 4">AF39-14AC</strain>
    </source>
</reference>
<keyword evidence="1" id="KW-0547">Nucleotide-binding</keyword>
<dbReference type="InterPro" id="IPR027417">
    <property type="entry name" value="P-loop_NTPase"/>
</dbReference>
<protein>
    <submittedName>
        <fullName evidence="1">ATP-binding protein</fullName>
    </submittedName>
</protein>
<dbReference type="AlphaFoldDB" id="A0A412RJN4"/>
<gene>
    <name evidence="2" type="ORF">DW038_04340</name>
    <name evidence="1" type="ORF">DWW89_11055</name>
</gene>
<dbReference type="GO" id="GO:0005524">
    <property type="term" value="F:ATP binding"/>
    <property type="evidence" value="ECO:0007669"/>
    <property type="project" value="UniProtKB-KW"/>
</dbReference>
<evidence type="ECO:0000313" key="3">
    <source>
        <dbReference type="Proteomes" id="UP000283765"/>
    </source>
</evidence>
<dbReference type="EMBL" id="QROF01000002">
    <property type="protein sequence ID" value="RHL07158.1"/>
    <property type="molecule type" value="Genomic_DNA"/>
</dbReference>
<name>A0A412RJN4_9FIRM</name>
<dbReference type="PANTHER" id="PTHR34301">
    <property type="entry name" value="DNA-BINDING PROTEIN-RELATED"/>
    <property type="match status" value="1"/>
</dbReference>
<evidence type="ECO:0000313" key="2">
    <source>
        <dbReference type="EMBL" id="RHL07158.1"/>
    </source>
</evidence>
<dbReference type="PANTHER" id="PTHR34301:SF8">
    <property type="entry name" value="ATPASE DOMAIN-CONTAINING PROTEIN"/>
    <property type="match status" value="1"/>
</dbReference>
<keyword evidence="1" id="KW-0067">ATP-binding</keyword>
<dbReference type="Proteomes" id="UP000283765">
    <property type="component" value="Unassembled WGS sequence"/>
</dbReference>
<accession>A0A412RJN4</accession>
<evidence type="ECO:0000313" key="4">
    <source>
        <dbReference type="Proteomes" id="UP000286181"/>
    </source>
</evidence>
<sequence length="695" mass="80782">MYYYDKKKVGCIMENQIGIAKIKGKKITIGGNKEVIRAINELSRFGLITFSRQIKFKSTEYTVCFFKPTIDMRNMYNLGNELLVVSCWDGMNDFKSRMKDFIDYMLVTNNEFKNRLDKVTCFVVDGDENVVKKVKADRIENPDARLIVPFSVGELIKGFDKDKLSNRMREFLYEKDLFGIAVPLKNDTLFFGKDRTNIISELYAMYKQGEEGGLFGLRRIGKTSILNLLKLRIAEADGVAIYIDCSGCHHFRWYELLKNIIKRIIKEYSEEKSQNGNVVLKEVWNREISEQRYNEKNAVDSFTDDIKLLYEMFGKKRILLILDEIESIGYSTSPSKWWKDENDALYFWQAIRALIQTNDEYMSFVVAGVNPMCVEIQSINNIDNPIFGMINPIYTSLFEYEDIKNMVSSIGGRLGISFEDSVYAKMMEDYGGHPFLIRQVCSQINRDLNARKVIRPTKISIYSYNLKCDEYRQGMTSVIEQILGVITNYYPSEFELLKKLALDGRNAFKKELALGEKGIQHLVGYCIIKKVDGEYFIRIKSIEEYIKNKFVYDSTLNKQKDKRARINIRRDSIEEKLRSIILFSLQSKYGRKAKEQLISIVDKTTTDVTQKTKMLNAPSLKSAIEELYLSQIKIVMEKDWKSYSMIFPDKSKFEAYMDILNRSRTVGAHTRSVSSDDEILYGVAFEFFENSLIEY</sequence>
<proteinExistence type="predicted"/>